<dbReference type="GO" id="GO:0046872">
    <property type="term" value="F:metal ion binding"/>
    <property type="evidence" value="ECO:0007669"/>
    <property type="project" value="UniProtKB-KW"/>
</dbReference>
<gene>
    <name evidence="4" type="ORF">FIM25_04820</name>
</gene>
<dbReference type="EMBL" id="VDMB01000004">
    <property type="protein sequence ID" value="TYT75410.1"/>
    <property type="molecule type" value="Genomic_DNA"/>
</dbReference>
<dbReference type="InterPro" id="IPR029052">
    <property type="entry name" value="Metallo-depent_PP-like"/>
</dbReference>
<accession>A0A5Q4VGW8</accession>
<protein>
    <recommendedName>
        <fullName evidence="2">Phosphoesterase</fullName>
        <ecNumber evidence="2">3.1.4.-</ecNumber>
    </recommendedName>
</protein>
<comment type="cofactor">
    <cofactor evidence="2">
        <name>a divalent metal cation</name>
        <dbReference type="ChEBI" id="CHEBI:60240"/>
    </cofactor>
</comment>
<dbReference type="NCBIfam" id="TIGR00040">
    <property type="entry name" value="yfcE"/>
    <property type="match status" value="1"/>
</dbReference>
<evidence type="ECO:0000256" key="2">
    <source>
        <dbReference type="RuleBase" id="RU362039"/>
    </source>
</evidence>
<evidence type="ECO:0000313" key="5">
    <source>
        <dbReference type="Proteomes" id="UP000321899"/>
    </source>
</evidence>
<dbReference type="AlphaFoldDB" id="A0A5Q4VGW8"/>
<dbReference type="InterPro" id="IPR024654">
    <property type="entry name" value="Calcineurin-like_PHP_lpxH"/>
</dbReference>
<keyword evidence="5" id="KW-1185">Reference proteome</keyword>
<dbReference type="Proteomes" id="UP000321899">
    <property type="component" value="Unassembled WGS sequence"/>
</dbReference>
<proteinExistence type="inferred from homology"/>
<keyword evidence="2" id="KW-0479">Metal-binding</keyword>
<dbReference type="EC" id="3.1.4.-" evidence="2"/>
<sequence>MSNRQKEGIRVGVLSDTHMQTADDTLFSLRHGVFSDVSMILHAGDMIHLSVLNAFYDVDVFAVCGNCDGPDVREQHPVSRIVTIGPVRVGLIHGWGERSGVMMRAKNAFEGVDAVVFGHTHVPECHNFDGVLMFNPGSYTDNRKGPWPHTVGILTIFSNGDISGEIVPVSL</sequence>
<feature type="domain" description="Calcineurin-like phosphoesterase" evidence="3">
    <location>
        <begin position="10"/>
        <end position="156"/>
    </location>
</feature>
<dbReference type="GO" id="GO:0016787">
    <property type="term" value="F:hydrolase activity"/>
    <property type="evidence" value="ECO:0007669"/>
    <property type="project" value="UniProtKB-UniRule"/>
</dbReference>
<dbReference type="OrthoDB" id="9785951at2"/>
<organism evidence="4 5">
    <name type="scientific">Desulfobotulus mexicanus</name>
    <dbReference type="NCBI Taxonomy" id="2586642"/>
    <lineage>
        <taxon>Bacteria</taxon>
        <taxon>Pseudomonadati</taxon>
        <taxon>Thermodesulfobacteriota</taxon>
        <taxon>Desulfobacteria</taxon>
        <taxon>Desulfobacterales</taxon>
        <taxon>Desulfobacteraceae</taxon>
        <taxon>Desulfobotulus</taxon>
    </lineage>
</organism>
<dbReference type="Pfam" id="PF12850">
    <property type="entry name" value="Metallophos_2"/>
    <property type="match status" value="1"/>
</dbReference>
<dbReference type="Gene3D" id="3.60.21.10">
    <property type="match status" value="1"/>
</dbReference>
<reference evidence="4 5" key="1">
    <citation type="submission" date="2019-06" db="EMBL/GenBank/DDBJ databases">
        <title>Desulfobotulus mexicanus sp. nov., a novel sulfate-reducing bacterium isolated from the sediment of an alkaline crater lake in Mexico.</title>
        <authorList>
            <person name="Hirschler-Rea A."/>
        </authorList>
    </citation>
    <scope>NUCLEOTIDE SEQUENCE [LARGE SCALE GENOMIC DNA]</scope>
    <source>
        <strain evidence="4 5">PAR22N</strain>
    </source>
</reference>
<dbReference type="PANTHER" id="PTHR11124">
    <property type="entry name" value="VACUOLAR SORTING PROTEIN VPS29"/>
    <property type="match status" value="1"/>
</dbReference>
<dbReference type="InterPro" id="IPR000979">
    <property type="entry name" value="Phosphodiesterase_MJ0936/Vps29"/>
</dbReference>
<dbReference type="SUPFAM" id="SSF56300">
    <property type="entry name" value="Metallo-dependent phosphatases"/>
    <property type="match status" value="1"/>
</dbReference>
<evidence type="ECO:0000259" key="3">
    <source>
        <dbReference type="Pfam" id="PF12850"/>
    </source>
</evidence>
<comment type="caution">
    <text evidence="4">The sequence shown here is derived from an EMBL/GenBank/DDBJ whole genome shotgun (WGS) entry which is preliminary data.</text>
</comment>
<evidence type="ECO:0000256" key="1">
    <source>
        <dbReference type="ARBA" id="ARBA00008950"/>
    </source>
</evidence>
<comment type="similarity">
    <text evidence="1 2">Belongs to the metallophosphoesterase superfamily. YfcE family.</text>
</comment>
<dbReference type="RefSeq" id="WP_139446877.1">
    <property type="nucleotide sequence ID" value="NZ_VDMB01000004.1"/>
</dbReference>
<name>A0A5Q4VGW8_9BACT</name>
<evidence type="ECO:0000313" key="4">
    <source>
        <dbReference type="EMBL" id="TYT75410.1"/>
    </source>
</evidence>